<dbReference type="PROSITE" id="PS50110">
    <property type="entry name" value="RESPONSE_REGULATORY"/>
    <property type="match status" value="1"/>
</dbReference>
<keyword evidence="4" id="KW-0804">Transcription</keyword>
<dbReference type="InterPro" id="IPR058245">
    <property type="entry name" value="NreC/VraR/RcsB-like_REC"/>
</dbReference>
<dbReference type="InterPro" id="IPR000792">
    <property type="entry name" value="Tscrpt_reg_LuxR_C"/>
</dbReference>
<protein>
    <submittedName>
        <fullName evidence="8">Response regulator transcription factor</fullName>
    </submittedName>
</protein>
<evidence type="ECO:0000259" key="7">
    <source>
        <dbReference type="PROSITE" id="PS50110"/>
    </source>
</evidence>
<proteinExistence type="predicted"/>
<evidence type="ECO:0000256" key="1">
    <source>
        <dbReference type="ARBA" id="ARBA00022553"/>
    </source>
</evidence>
<dbReference type="Pfam" id="PF00196">
    <property type="entry name" value="GerE"/>
    <property type="match status" value="1"/>
</dbReference>
<evidence type="ECO:0000256" key="2">
    <source>
        <dbReference type="ARBA" id="ARBA00023015"/>
    </source>
</evidence>
<dbReference type="CDD" id="cd17535">
    <property type="entry name" value="REC_NarL-like"/>
    <property type="match status" value="1"/>
</dbReference>
<dbReference type="CDD" id="cd06170">
    <property type="entry name" value="LuxR_C_like"/>
    <property type="match status" value="1"/>
</dbReference>
<dbReference type="PANTHER" id="PTHR43214:SF40">
    <property type="entry name" value="TRANSCRIPTIONAL REGULATORY PROTEIN LNRK"/>
    <property type="match status" value="1"/>
</dbReference>
<keyword evidence="9" id="KW-1185">Reference proteome</keyword>
<keyword evidence="1 5" id="KW-0597">Phosphoprotein</keyword>
<evidence type="ECO:0000313" key="8">
    <source>
        <dbReference type="EMBL" id="MBU9712900.1"/>
    </source>
</evidence>
<feature type="domain" description="HTH luxR-type" evidence="6">
    <location>
        <begin position="145"/>
        <end position="210"/>
    </location>
</feature>
<keyword evidence="2" id="KW-0805">Transcription regulation</keyword>
<name>A0ABS6JGV5_9BACI</name>
<feature type="modified residue" description="4-aspartylphosphate" evidence="5">
    <location>
        <position position="54"/>
    </location>
</feature>
<keyword evidence="3" id="KW-0238">DNA-binding</keyword>
<feature type="domain" description="Response regulatory" evidence="7">
    <location>
        <begin position="3"/>
        <end position="119"/>
    </location>
</feature>
<dbReference type="Pfam" id="PF00072">
    <property type="entry name" value="Response_reg"/>
    <property type="match status" value="1"/>
</dbReference>
<comment type="caution">
    <text evidence="8">The sequence shown here is derived from an EMBL/GenBank/DDBJ whole genome shotgun (WGS) entry which is preliminary data.</text>
</comment>
<accession>A0ABS6JGV5</accession>
<dbReference type="SMART" id="SM00421">
    <property type="entry name" value="HTH_LUXR"/>
    <property type="match status" value="1"/>
</dbReference>
<dbReference type="PROSITE" id="PS00622">
    <property type="entry name" value="HTH_LUXR_1"/>
    <property type="match status" value="1"/>
</dbReference>
<dbReference type="RefSeq" id="WP_217067075.1">
    <property type="nucleotide sequence ID" value="NZ_JAHQCS010000115.1"/>
</dbReference>
<evidence type="ECO:0000256" key="5">
    <source>
        <dbReference type="PROSITE-ProRule" id="PRU00169"/>
    </source>
</evidence>
<organism evidence="8 9">
    <name type="scientific">Evansella tamaricis</name>
    <dbReference type="NCBI Taxonomy" id="2069301"/>
    <lineage>
        <taxon>Bacteria</taxon>
        <taxon>Bacillati</taxon>
        <taxon>Bacillota</taxon>
        <taxon>Bacilli</taxon>
        <taxon>Bacillales</taxon>
        <taxon>Bacillaceae</taxon>
        <taxon>Evansella</taxon>
    </lineage>
</organism>
<dbReference type="InterPro" id="IPR039420">
    <property type="entry name" value="WalR-like"/>
</dbReference>
<dbReference type="Proteomes" id="UP000784880">
    <property type="component" value="Unassembled WGS sequence"/>
</dbReference>
<gene>
    <name evidence="8" type="ORF">KS419_14310</name>
</gene>
<evidence type="ECO:0000259" key="6">
    <source>
        <dbReference type="PROSITE" id="PS50043"/>
    </source>
</evidence>
<sequence>MKRILLVEDQHLVRQGLKMMIEESNEFKVVGEAANGIEAVQFFDPTAVDLVVMDIRMPEMNGLEATKEIIQQNPDAKILILTTFDDDDYALEALRYGARGYMLKDTDSERLILAMKSAIVGGMSLDEGVAAKIVPKLLERKELEKNLIIVPLTKRELAITRLVGEGKSNQEIAAILYLSVGTVKNHISHILDKLELRDRTQLAIYALKNDLV</sequence>
<evidence type="ECO:0000256" key="3">
    <source>
        <dbReference type="ARBA" id="ARBA00023125"/>
    </source>
</evidence>
<dbReference type="InterPro" id="IPR001789">
    <property type="entry name" value="Sig_transdc_resp-reg_receiver"/>
</dbReference>
<evidence type="ECO:0000313" key="9">
    <source>
        <dbReference type="Proteomes" id="UP000784880"/>
    </source>
</evidence>
<dbReference type="PANTHER" id="PTHR43214">
    <property type="entry name" value="TWO-COMPONENT RESPONSE REGULATOR"/>
    <property type="match status" value="1"/>
</dbReference>
<evidence type="ECO:0000256" key="4">
    <source>
        <dbReference type="ARBA" id="ARBA00023163"/>
    </source>
</evidence>
<dbReference type="PROSITE" id="PS50043">
    <property type="entry name" value="HTH_LUXR_2"/>
    <property type="match status" value="1"/>
</dbReference>
<reference evidence="8 9" key="1">
    <citation type="submission" date="2021-06" db="EMBL/GenBank/DDBJ databases">
        <title>Bacillus sp. RD4P76, an endophyte from a halophyte.</title>
        <authorList>
            <person name="Sun J.-Q."/>
        </authorList>
    </citation>
    <scope>NUCLEOTIDE SEQUENCE [LARGE SCALE GENOMIC DNA]</scope>
    <source>
        <strain evidence="8 9">CGMCC 1.15917</strain>
    </source>
</reference>
<dbReference type="SMART" id="SM00448">
    <property type="entry name" value="REC"/>
    <property type="match status" value="1"/>
</dbReference>
<dbReference type="EMBL" id="JAHQCS010000115">
    <property type="protein sequence ID" value="MBU9712900.1"/>
    <property type="molecule type" value="Genomic_DNA"/>
</dbReference>